<dbReference type="EMBL" id="CT868028">
    <property type="protein sequence ID" value="CAK63793.1"/>
    <property type="molecule type" value="Genomic_DNA"/>
</dbReference>
<dbReference type="KEGG" id="ptm:GSPATT00033646001"/>
<dbReference type="SUPFAM" id="SSF56112">
    <property type="entry name" value="Protein kinase-like (PK-like)"/>
    <property type="match status" value="1"/>
</dbReference>
<dbReference type="Gene3D" id="3.30.200.20">
    <property type="entry name" value="Phosphorylase Kinase, domain 1"/>
    <property type="match status" value="1"/>
</dbReference>
<evidence type="ECO:0000313" key="2">
    <source>
        <dbReference type="EMBL" id="CAK63793.1"/>
    </source>
</evidence>
<dbReference type="Proteomes" id="UP000000600">
    <property type="component" value="Unassembled WGS sequence"/>
</dbReference>
<gene>
    <name evidence="2" type="ORF">GSPATT00033646001</name>
</gene>
<keyword evidence="3" id="KW-1185">Reference proteome</keyword>
<dbReference type="InterPro" id="IPR011009">
    <property type="entry name" value="Kinase-like_dom_sf"/>
</dbReference>
<dbReference type="HOGENOM" id="CLU_1167793_0_0_1"/>
<accession>A0BZ26</accession>
<evidence type="ECO:0000259" key="1">
    <source>
        <dbReference type="PROSITE" id="PS50011"/>
    </source>
</evidence>
<sequence>MKQIVFDKVYEGFHTLNDEIVAIKQLDLIILQKDKQLNKPIGTTPIQINQLQRIEIMCKLSHKNIVKLFELLNNKKSLLNMSEMCFKQISQTIDRKQVISEYQVNSSFYSLGYRYYAPNTRRFQMINQERRYSSRYETSQSFQIQSLSNLLILELLNMLRIIHPNYLYLKLEVQFIWYFKQQKRQHYSTKCDIWSLRVIFIEILHFDVIFYPIYNTLKRDGWSRPFTKHQNLIFIIQK</sequence>
<dbReference type="InParanoid" id="A0BZ26"/>
<dbReference type="AlphaFoldDB" id="A0BZ26"/>
<dbReference type="PROSITE" id="PS50011">
    <property type="entry name" value="PROTEIN_KINASE_DOM"/>
    <property type="match status" value="1"/>
</dbReference>
<name>A0BZ26_PARTE</name>
<feature type="domain" description="Protein kinase" evidence="1">
    <location>
        <begin position="1"/>
        <end position="238"/>
    </location>
</feature>
<dbReference type="Pfam" id="PF00069">
    <property type="entry name" value="Pkinase"/>
    <property type="match status" value="1"/>
</dbReference>
<dbReference type="GeneID" id="5016975"/>
<proteinExistence type="predicted"/>
<dbReference type="GO" id="GO:0005524">
    <property type="term" value="F:ATP binding"/>
    <property type="evidence" value="ECO:0007669"/>
    <property type="project" value="InterPro"/>
</dbReference>
<dbReference type="RefSeq" id="XP_001431191.1">
    <property type="nucleotide sequence ID" value="XM_001431154.1"/>
</dbReference>
<organism evidence="2 3">
    <name type="scientific">Paramecium tetraurelia</name>
    <dbReference type="NCBI Taxonomy" id="5888"/>
    <lineage>
        <taxon>Eukaryota</taxon>
        <taxon>Sar</taxon>
        <taxon>Alveolata</taxon>
        <taxon>Ciliophora</taxon>
        <taxon>Intramacronucleata</taxon>
        <taxon>Oligohymenophorea</taxon>
        <taxon>Peniculida</taxon>
        <taxon>Parameciidae</taxon>
        <taxon>Paramecium</taxon>
    </lineage>
</organism>
<dbReference type="InterPro" id="IPR000719">
    <property type="entry name" value="Prot_kinase_dom"/>
</dbReference>
<protein>
    <recommendedName>
        <fullName evidence="1">Protein kinase domain-containing protein</fullName>
    </recommendedName>
</protein>
<reference evidence="2 3" key="1">
    <citation type="journal article" date="2006" name="Nature">
        <title>Global trends of whole-genome duplications revealed by the ciliate Paramecium tetraurelia.</title>
        <authorList>
            <consortium name="Genoscope"/>
            <person name="Aury J.-M."/>
            <person name="Jaillon O."/>
            <person name="Duret L."/>
            <person name="Noel B."/>
            <person name="Jubin C."/>
            <person name="Porcel B.M."/>
            <person name="Segurens B."/>
            <person name="Daubin V."/>
            <person name="Anthouard V."/>
            <person name="Aiach N."/>
            <person name="Arnaiz O."/>
            <person name="Billaut A."/>
            <person name="Beisson J."/>
            <person name="Blanc I."/>
            <person name="Bouhouche K."/>
            <person name="Camara F."/>
            <person name="Duharcourt S."/>
            <person name="Guigo R."/>
            <person name="Gogendeau D."/>
            <person name="Katinka M."/>
            <person name="Keller A.-M."/>
            <person name="Kissmehl R."/>
            <person name="Klotz C."/>
            <person name="Koll F."/>
            <person name="Le Moue A."/>
            <person name="Lepere C."/>
            <person name="Malinsky S."/>
            <person name="Nowacki M."/>
            <person name="Nowak J.K."/>
            <person name="Plattner H."/>
            <person name="Poulain J."/>
            <person name="Ruiz F."/>
            <person name="Serrano V."/>
            <person name="Zagulski M."/>
            <person name="Dessen P."/>
            <person name="Betermier M."/>
            <person name="Weissenbach J."/>
            <person name="Scarpelli C."/>
            <person name="Schachter V."/>
            <person name="Sperling L."/>
            <person name="Meyer E."/>
            <person name="Cohen J."/>
            <person name="Wincker P."/>
        </authorList>
    </citation>
    <scope>NUCLEOTIDE SEQUENCE [LARGE SCALE GENOMIC DNA]</scope>
    <source>
        <strain evidence="2 3">Stock d4-2</strain>
    </source>
</reference>
<dbReference type="GO" id="GO:0004672">
    <property type="term" value="F:protein kinase activity"/>
    <property type="evidence" value="ECO:0007669"/>
    <property type="project" value="InterPro"/>
</dbReference>
<evidence type="ECO:0000313" key="3">
    <source>
        <dbReference type="Proteomes" id="UP000000600"/>
    </source>
</evidence>